<dbReference type="Proteomes" id="UP001172101">
    <property type="component" value="Unassembled WGS sequence"/>
</dbReference>
<name>A0AA40AWH7_9PEZI</name>
<feature type="domain" description="HNH nuclease" evidence="1">
    <location>
        <begin position="133"/>
        <end position="185"/>
    </location>
</feature>
<accession>A0AA40AWH7</accession>
<sequence length="241" mass="27659">MQISLPWTRRESGYIAHSSSEISGRRRRLVERALGRRGRERKRMPATVYCTRKTSINCEGARRKLEQTPLQHYPQFVKLFNTSRLGFDLNATSKGRRETSDQSMMRDLMKQAYCPGSNGIWDPVLGTWVDKKVGIAAHLFPWRSADLMDSIFGIGARDELFSAVNGIFLHSAIEEAFDRGFLVIVPDTNLEPKDSAAPWEDKDERHQALKDWETTFPREYRITVFDATASTMQEVVFPKEV</sequence>
<dbReference type="RefSeq" id="XP_060299202.1">
    <property type="nucleotide sequence ID" value="XM_060446563.1"/>
</dbReference>
<evidence type="ECO:0000259" key="1">
    <source>
        <dbReference type="Pfam" id="PF13391"/>
    </source>
</evidence>
<comment type="caution">
    <text evidence="2">The sequence shown here is derived from an EMBL/GenBank/DDBJ whole genome shotgun (WGS) entry which is preliminary data.</text>
</comment>
<protein>
    <recommendedName>
        <fullName evidence="1">HNH nuclease domain-containing protein</fullName>
    </recommendedName>
</protein>
<gene>
    <name evidence="2" type="ORF">B0T26DRAFT_772767</name>
</gene>
<reference evidence="2" key="1">
    <citation type="submission" date="2023-06" db="EMBL/GenBank/DDBJ databases">
        <title>Genome-scale phylogeny and comparative genomics of the fungal order Sordariales.</title>
        <authorList>
            <consortium name="Lawrence Berkeley National Laboratory"/>
            <person name="Hensen N."/>
            <person name="Bonometti L."/>
            <person name="Westerberg I."/>
            <person name="Brannstrom I.O."/>
            <person name="Guillou S."/>
            <person name="Cros-Aarteil S."/>
            <person name="Calhoun S."/>
            <person name="Haridas S."/>
            <person name="Kuo A."/>
            <person name="Mondo S."/>
            <person name="Pangilinan J."/>
            <person name="Riley R."/>
            <person name="LaButti K."/>
            <person name="Andreopoulos B."/>
            <person name="Lipzen A."/>
            <person name="Chen C."/>
            <person name="Yanf M."/>
            <person name="Daum C."/>
            <person name="Ng V."/>
            <person name="Clum A."/>
            <person name="Steindorff A."/>
            <person name="Ohm R."/>
            <person name="Martin F."/>
            <person name="Silar P."/>
            <person name="Natvig D."/>
            <person name="Lalanne C."/>
            <person name="Gautier V."/>
            <person name="Ament-velasquez S.L."/>
            <person name="Kruys A."/>
            <person name="Hutchinson M.I."/>
            <person name="Powell A.J."/>
            <person name="Barry K."/>
            <person name="Miller A.N."/>
            <person name="Grigoriev I.V."/>
            <person name="Debuchy R."/>
            <person name="Gladieux P."/>
            <person name="Thoren M.H."/>
            <person name="Johannesson H."/>
        </authorList>
    </citation>
    <scope>NUCLEOTIDE SEQUENCE</scope>
    <source>
        <strain evidence="2">SMH2392-1A</strain>
    </source>
</reference>
<organism evidence="2 3">
    <name type="scientific">Lasiosphaeria miniovina</name>
    <dbReference type="NCBI Taxonomy" id="1954250"/>
    <lineage>
        <taxon>Eukaryota</taxon>
        <taxon>Fungi</taxon>
        <taxon>Dikarya</taxon>
        <taxon>Ascomycota</taxon>
        <taxon>Pezizomycotina</taxon>
        <taxon>Sordariomycetes</taxon>
        <taxon>Sordariomycetidae</taxon>
        <taxon>Sordariales</taxon>
        <taxon>Lasiosphaeriaceae</taxon>
        <taxon>Lasiosphaeria</taxon>
    </lineage>
</organism>
<dbReference type="GeneID" id="85329833"/>
<evidence type="ECO:0000313" key="3">
    <source>
        <dbReference type="Proteomes" id="UP001172101"/>
    </source>
</evidence>
<dbReference type="Pfam" id="PF13391">
    <property type="entry name" value="HNH_2"/>
    <property type="match status" value="1"/>
</dbReference>
<dbReference type="EMBL" id="JAUIRO010000003">
    <property type="protein sequence ID" value="KAK0723278.1"/>
    <property type="molecule type" value="Genomic_DNA"/>
</dbReference>
<dbReference type="AlphaFoldDB" id="A0AA40AWH7"/>
<evidence type="ECO:0000313" key="2">
    <source>
        <dbReference type="EMBL" id="KAK0723278.1"/>
    </source>
</evidence>
<proteinExistence type="predicted"/>
<dbReference type="InterPro" id="IPR003615">
    <property type="entry name" value="HNH_nuc"/>
</dbReference>
<keyword evidence="3" id="KW-1185">Reference proteome</keyword>